<feature type="transmembrane region" description="Helical" evidence="1">
    <location>
        <begin position="181"/>
        <end position="202"/>
    </location>
</feature>
<feature type="transmembrane region" description="Helical" evidence="1">
    <location>
        <begin position="451"/>
        <end position="474"/>
    </location>
</feature>
<dbReference type="Proteomes" id="UP001595937">
    <property type="component" value="Unassembled WGS sequence"/>
</dbReference>
<feature type="transmembrane region" description="Helical" evidence="1">
    <location>
        <begin position="260"/>
        <end position="281"/>
    </location>
</feature>
<reference evidence="3" key="1">
    <citation type="journal article" date="2019" name="Int. J. Syst. Evol. Microbiol.">
        <title>The Global Catalogue of Microorganisms (GCM) 10K type strain sequencing project: providing services to taxonomists for standard genome sequencing and annotation.</title>
        <authorList>
            <consortium name="The Broad Institute Genomics Platform"/>
            <consortium name="The Broad Institute Genome Sequencing Center for Infectious Disease"/>
            <person name="Wu L."/>
            <person name="Ma J."/>
        </authorList>
    </citation>
    <scope>NUCLEOTIDE SEQUENCE [LARGE SCALE GENOMIC DNA]</scope>
    <source>
        <strain evidence="3">CGMCC 1.16455</strain>
    </source>
</reference>
<organism evidence="2 3">
    <name type="scientific">Brachybacterium tyrofermentans</name>
    <dbReference type="NCBI Taxonomy" id="47848"/>
    <lineage>
        <taxon>Bacteria</taxon>
        <taxon>Bacillati</taxon>
        <taxon>Actinomycetota</taxon>
        <taxon>Actinomycetes</taxon>
        <taxon>Micrococcales</taxon>
        <taxon>Dermabacteraceae</taxon>
        <taxon>Brachybacterium</taxon>
    </lineage>
</organism>
<keyword evidence="1" id="KW-0472">Membrane</keyword>
<keyword evidence="1" id="KW-0812">Transmembrane</keyword>
<protein>
    <submittedName>
        <fullName evidence="2">ABC transporter permease</fullName>
    </submittedName>
</protein>
<feature type="transmembrane region" description="Helical" evidence="1">
    <location>
        <begin position="209"/>
        <end position="230"/>
    </location>
</feature>
<comment type="caution">
    <text evidence="2">The sequence shown here is derived from an EMBL/GenBank/DDBJ whole genome shotgun (WGS) entry which is preliminary data.</text>
</comment>
<gene>
    <name evidence="2" type="ORF">ACFPK8_18060</name>
</gene>
<feature type="transmembrane region" description="Helical" evidence="1">
    <location>
        <begin position="320"/>
        <end position="340"/>
    </location>
</feature>
<name>A0ABW0FJI1_9MICO</name>
<sequence>MRTAADRATSMRHSHLLEVGPATALTGLGTLVRLFWRLSRRQIILWGLVMLATVPASVVALKEAYPDQQALDARAALLGNPSAVLMTGPAFARDHYTLWAAVANELFLYILLAGAIMSILMTMRHTRLEEESGRLELLRSLPMGRLAPAAAALAIVVIANLALGAGVSIGVLITGAPAVDALALGLATVLTGLVFAGLAGVAAQLTEHAGTASGLSLGALAVAFLLRGVGDVLDAEGSWLSWLSPLAWAQQTRVLVDLRWWPLAVSGAALIVLLVLAAALSRRRDVGAGLRAAAAGPSGASRALRAPGGLARRLVTPTMLTWAIGLFLFAIAFGSLAASLEDMVDQLPTIGEFAPIDVDDLTSSFTAYILLMLALGPVGLIVAGVLRLRAEEQEGRLAGLLVAGTSRVDVVSRWVLVVALEVVALQVLLGLGTGIGVWLATGDLAWIGECLLAALVYLPAEALVGAITLALYGLRARWAGLAWLVVVWAALDTFLGDLLQLPEWSRDLSVLHHVPFVPHDDLDVVPLVVMAVLALALAAVGLIALRRRDLVAG</sequence>
<evidence type="ECO:0000313" key="3">
    <source>
        <dbReference type="Proteomes" id="UP001595937"/>
    </source>
</evidence>
<dbReference type="EMBL" id="JBHSLN010000088">
    <property type="protein sequence ID" value="MFC5299422.1"/>
    <property type="molecule type" value="Genomic_DNA"/>
</dbReference>
<dbReference type="RefSeq" id="WP_343922819.1">
    <property type="nucleotide sequence ID" value="NZ_BAAAIR010000025.1"/>
</dbReference>
<proteinExistence type="predicted"/>
<keyword evidence="1" id="KW-1133">Transmembrane helix</keyword>
<feature type="transmembrane region" description="Helical" evidence="1">
    <location>
        <begin position="414"/>
        <end position="439"/>
    </location>
</feature>
<dbReference type="GeneID" id="303296468"/>
<feature type="transmembrane region" description="Helical" evidence="1">
    <location>
        <begin position="43"/>
        <end position="61"/>
    </location>
</feature>
<keyword evidence="3" id="KW-1185">Reference proteome</keyword>
<feature type="transmembrane region" description="Helical" evidence="1">
    <location>
        <begin position="524"/>
        <end position="545"/>
    </location>
</feature>
<feature type="transmembrane region" description="Helical" evidence="1">
    <location>
        <begin position="365"/>
        <end position="386"/>
    </location>
</feature>
<evidence type="ECO:0000256" key="1">
    <source>
        <dbReference type="SAM" id="Phobius"/>
    </source>
</evidence>
<accession>A0ABW0FJI1</accession>
<feature type="transmembrane region" description="Helical" evidence="1">
    <location>
        <begin position="146"/>
        <end position="175"/>
    </location>
</feature>
<evidence type="ECO:0000313" key="2">
    <source>
        <dbReference type="EMBL" id="MFC5299422.1"/>
    </source>
</evidence>
<feature type="transmembrane region" description="Helical" evidence="1">
    <location>
        <begin position="106"/>
        <end position="125"/>
    </location>
</feature>
<feature type="transmembrane region" description="Helical" evidence="1">
    <location>
        <begin position="481"/>
        <end position="501"/>
    </location>
</feature>